<dbReference type="GO" id="GO:0006107">
    <property type="term" value="P:oxaloacetate metabolic process"/>
    <property type="evidence" value="ECO:0007669"/>
    <property type="project" value="UniProtKB-ARBA"/>
</dbReference>
<evidence type="ECO:0000313" key="5">
    <source>
        <dbReference type="Proteomes" id="UP000000724"/>
    </source>
</evidence>
<dbReference type="EMBL" id="AM920435">
    <property type="protein sequence ID" value="CAP85581.1"/>
    <property type="molecule type" value="Genomic_DNA"/>
</dbReference>
<feature type="domain" description="Fumarylacetoacetase-like C-terminal" evidence="3">
    <location>
        <begin position="98"/>
        <end position="300"/>
    </location>
</feature>
<protein>
    <submittedName>
        <fullName evidence="4">Pc20g02520 protein</fullName>
    </submittedName>
</protein>
<dbReference type="OrthoDB" id="411064at2759"/>
<dbReference type="STRING" id="500485.B6HEG8"/>
<keyword evidence="5" id="KW-1185">Reference proteome</keyword>
<dbReference type="GO" id="GO:0046872">
    <property type="term" value="F:metal ion binding"/>
    <property type="evidence" value="ECO:0007669"/>
    <property type="project" value="UniProtKB-KW"/>
</dbReference>
<dbReference type="InterPro" id="IPR036663">
    <property type="entry name" value="Fumarylacetoacetase_C_sf"/>
</dbReference>
<name>B6HEG8_PENRW</name>
<dbReference type="AlphaFoldDB" id="B6HEG8"/>
<dbReference type="Pfam" id="PF01557">
    <property type="entry name" value="FAA_hydrolase"/>
    <property type="match status" value="1"/>
</dbReference>
<dbReference type="HOGENOM" id="CLU_028458_2_1_1"/>
<dbReference type="PANTHER" id="PTHR11820">
    <property type="entry name" value="ACYLPYRUVASE"/>
    <property type="match status" value="1"/>
</dbReference>
<gene>
    <name evidence="4" type="ORF">Pc20g02520</name>
    <name evidence="4" type="ORF">PCH_Pc20g02520</name>
</gene>
<dbReference type="GO" id="GO:0050163">
    <property type="term" value="F:oxaloacetate tautomerase activity"/>
    <property type="evidence" value="ECO:0007669"/>
    <property type="project" value="UniProtKB-ARBA"/>
</dbReference>
<dbReference type="VEuPathDB" id="FungiDB:PCH_Pc20g02520"/>
<evidence type="ECO:0000259" key="3">
    <source>
        <dbReference type="Pfam" id="PF01557"/>
    </source>
</evidence>
<dbReference type="SUPFAM" id="SSF56529">
    <property type="entry name" value="FAH"/>
    <property type="match status" value="1"/>
</dbReference>
<evidence type="ECO:0000313" key="4">
    <source>
        <dbReference type="EMBL" id="CAP85581.1"/>
    </source>
</evidence>
<reference evidence="4 5" key="1">
    <citation type="journal article" date="2008" name="Nat. Biotechnol.">
        <title>Genome sequencing and analysis of the filamentous fungus Penicillium chrysogenum.</title>
        <authorList>
            <person name="van den Berg M.A."/>
            <person name="Albang R."/>
            <person name="Albermann K."/>
            <person name="Badger J.H."/>
            <person name="Daran J.-M."/>
            <person name="Driessen A.J.M."/>
            <person name="Garcia-Estrada C."/>
            <person name="Fedorova N.D."/>
            <person name="Harris D.M."/>
            <person name="Heijne W.H.M."/>
            <person name="Joardar V.S."/>
            <person name="Kiel J.A.K.W."/>
            <person name="Kovalchuk A."/>
            <person name="Martin J.F."/>
            <person name="Nierman W.C."/>
            <person name="Nijland J.G."/>
            <person name="Pronk J.T."/>
            <person name="Roubos J.A."/>
            <person name="van der Klei I.J."/>
            <person name="van Peij N.N.M.E."/>
            <person name="Veenhuis M."/>
            <person name="von Doehren H."/>
            <person name="Wagner C."/>
            <person name="Wortman J.R."/>
            <person name="Bovenberg R.A.L."/>
        </authorList>
    </citation>
    <scope>NUCLEOTIDE SEQUENCE [LARGE SCALE GENOMIC DNA]</scope>
    <source>
        <strain evidence="5">ATCC 28089 / DSM 1075 / NRRL 1951 / Wisconsin 54-1255</strain>
    </source>
</reference>
<dbReference type="OMA" id="TCAGVGY"/>
<dbReference type="eggNOG" id="KOG1535">
    <property type="taxonomic scope" value="Eukaryota"/>
</dbReference>
<dbReference type="Proteomes" id="UP000000724">
    <property type="component" value="Contig Pc00c20"/>
</dbReference>
<dbReference type="FunFam" id="3.90.850.10:FF:000002">
    <property type="entry name" value="2-hydroxyhepta-2,4-diene-1,7-dioate isomerase"/>
    <property type="match status" value="1"/>
</dbReference>
<comment type="similarity">
    <text evidence="1">Belongs to the FAH family.</text>
</comment>
<organism evidence="4 5">
    <name type="scientific">Penicillium rubens (strain ATCC 28089 / DSM 1075 / NRRL 1951 / Wisconsin 54-1255)</name>
    <name type="common">Penicillium chrysogenum</name>
    <dbReference type="NCBI Taxonomy" id="500485"/>
    <lineage>
        <taxon>Eukaryota</taxon>
        <taxon>Fungi</taxon>
        <taxon>Dikarya</taxon>
        <taxon>Ascomycota</taxon>
        <taxon>Pezizomycotina</taxon>
        <taxon>Eurotiomycetes</taxon>
        <taxon>Eurotiomycetidae</taxon>
        <taxon>Eurotiales</taxon>
        <taxon>Aspergillaceae</taxon>
        <taxon>Penicillium</taxon>
        <taxon>Penicillium chrysogenum species complex</taxon>
    </lineage>
</organism>
<dbReference type="PANTHER" id="PTHR11820:SF100">
    <property type="entry name" value="FUMARYLACETOACETATE HYDROLASE FAMILY PROTEIN (AFU_ORTHOLOGUE AFUA_4G01490)"/>
    <property type="match status" value="1"/>
</dbReference>
<evidence type="ECO:0000256" key="2">
    <source>
        <dbReference type="ARBA" id="ARBA00022723"/>
    </source>
</evidence>
<sequence length="303" mass="33459">MRVAWQRFIRFQAADGRILQGEPILSKPDLDLGYVTEKDRLQARVIVGDDILDETGVTRVSDEIVTVRRILSPLAPSDVPTIRGKSTNLQELSELITAVQQAKRTPPPFPFIFFKPQTTILDHGDNVVIPKIAQDDQADYEGELTIVIGKDAKDVSQENALDYVAAYTVGNDISSRKLQRDPEYAGRIPQWGFSKGFDTYAPIGPCLLASSLVDDPKNLHLTTIVDGDVRQDESVDDLLFDCRYLISYLSQGTTLQKGSIIMTGTPGGVGGDMKPPRWLQPGTQMEVRISKIGTLRNGVVFAE</sequence>
<dbReference type="Gene3D" id="3.90.850.10">
    <property type="entry name" value="Fumarylacetoacetase-like, C-terminal domain"/>
    <property type="match status" value="1"/>
</dbReference>
<accession>B6HEG8</accession>
<dbReference type="InterPro" id="IPR011234">
    <property type="entry name" value="Fumarylacetoacetase-like_C"/>
</dbReference>
<proteinExistence type="inferred from homology"/>
<keyword evidence="2" id="KW-0479">Metal-binding</keyword>
<dbReference type="BioCyc" id="PCHR:PC20G02520-MONOMER"/>
<evidence type="ECO:0000256" key="1">
    <source>
        <dbReference type="ARBA" id="ARBA00010211"/>
    </source>
</evidence>